<dbReference type="PANTHER" id="PTHR11477:SF0">
    <property type="entry name" value="IP08861P-RELATED"/>
    <property type="match status" value="1"/>
</dbReference>
<evidence type="ECO:0000256" key="4">
    <source>
        <dbReference type="ARBA" id="ARBA00023242"/>
    </source>
</evidence>
<dbReference type="GO" id="GO:0008270">
    <property type="term" value="F:zinc ion binding"/>
    <property type="evidence" value="ECO:0007669"/>
    <property type="project" value="UniProtKB-KW"/>
</dbReference>
<dbReference type="GO" id="GO:0005634">
    <property type="term" value="C:nucleus"/>
    <property type="evidence" value="ECO:0007669"/>
    <property type="project" value="TreeGrafter"/>
</dbReference>
<dbReference type="Pfam" id="PF07500">
    <property type="entry name" value="TFIIS_M"/>
    <property type="match status" value="1"/>
</dbReference>
<feature type="region of interest" description="Disordered" evidence="5">
    <location>
        <begin position="1"/>
        <end position="220"/>
    </location>
</feature>
<keyword evidence="8" id="KW-1185">Reference proteome</keyword>
<dbReference type="PROSITE" id="PS51321">
    <property type="entry name" value="TFIIS_CENTRAL"/>
    <property type="match status" value="1"/>
</dbReference>
<keyword evidence="2" id="KW-0863">Zinc-finger</keyword>
<keyword evidence="4" id="KW-0539">Nucleus</keyword>
<organism evidence="7 8">
    <name type="scientific">Drosophila guanche</name>
    <name type="common">Fruit fly</name>
    <dbReference type="NCBI Taxonomy" id="7266"/>
    <lineage>
        <taxon>Eukaryota</taxon>
        <taxon>Metazoa</taxon>
        <taxon>Ecdysozoa</taxon>
        <taxon>Arthropoda</taxon>
        <taxon>Hexapoda</taxon>
        <taxon>Insecta</taxon>
        <taxon>Pterygota</taxon>
        <taxon>Neoptera</taxon>
        <taxon>Endopterygota</taxon>
        <taxon>Diptera</taxon>
        <taxon>Brachycera</taxon>
        <taxon>Muscomorpha</taxon>
        <taxon>Ephydroidea</taxon>
        <taxon>Drosophilidae</taxon>
        <taxon>Drosophila</taxon>
        <taxon>Sophophora</taxon>
    </lineage>
</organism>
<dbReference type="Proteomes" id="UP000268350">
    <property type="component" value="Unassembled WGS sequence"/>
</dbReference>
<dbReference type="OrthoDB" id="10589202at2759"/>
<dbReference type="InterPro" id="IPR003618">
    <property type="entry name" value="TFIIS_cen_dom"/>
</dbReference>
<dbReference type="Gene3D" id="1.10.472.30">
    <property type="entry name" value="Transcription elongation factor S-II, central domain"/>
    <property type="match status" value="1"/>
</dbReference>
<dbReference type="SMART" id="SM00510">
    <property type="entry name" value="TFS2M"/>
    <property type="match status" value="1"/>
</dbReference>
<accession>A0A3B0JXL2</accession>
<name>A0A3B0JXL2_DROGU</name>
<keyword evidence="3" id="KW-0862">Zinc</keyword>
<dbReference type="EMBL" id="OUUW01000011">
    <property type="protein sequence ID" value="SPP86805.1"/>
    <property type="molecule type" value="Genomic_DNA"/>
</dbReference>
<feature type="region of interest" description="Disordered" evidence="5">
    <location>
        <begin position="495"/>
        <end position="519"/>
    </location>
</feature>
<feature type="compositionally biased region" description="Basic and acidic residues" evidence="5">
    <location>
        <begin position="135"/>
        <end position="157"/>
    </location>
</feature>
<reference evidence="8" key="1">
    <citation type="submission" date="2018-01" db="EMBL/GenBank/DDBJ databases">
        <authorList>
            <person name="Alioto T."/>
            <person name="Alioto T."/>
        </authorList>
    </citation>
    <scope>NUCLEOTIDE SEQUENCE [LARGE SCALE GENOMIC DNA]</scope>
</reference>
<sequence length="519" mass="57756">MDLSGVSIDSIGGPLTIGEKKDSIGERENSIDEKKNSIGDKKDSLGERENFIGEVEDSIGERENSIVDKKNSLGERESFIGERENSIDEKDSLGERESFIGERENSIDEKKNSLGDKKNSLGERESFIGEWENSIDVKKNSLGDKKDSPGEREKFIGDEEDFIGEEEDTLGERENSIDENISVGERESFIGEENNSLDERENSTGERENSIDENGSRGECENFIGEEEDTLGEVQDENDSLGELENFIGEEEEPQHVAGVDESVKKLTEELAYLQFEQKQLMENEMNKPSIVSLAEDWDLNPTIRRTFANFEALVAANSIVETGLKPHYLELVKRANPVSTQCPRIMERATSIRNNLIMAVLFADVRAARLQDQLMKASGLLSPEKVLQAIGILPPEPSTSSTSMANDLANAVRFRCIKMLTSALKVASLPEDCAACKPEEKAAQLEAAIYAGLNKTNKKYKKRIQSRAAQLKDVNNREVLRKYMSGAITAEQLAKMTPKEMASHKKTSNEKNSNPEAD</sequence>
<feature type="compositionally biased region" description="Basic and acidic residues" evidence="5">
    <location>
        <begin position="197"/>
        <end position="220"/>
    </location>
</feature>
<evidence type="ECO:0000256" key="3">
    <source>
        <dbReference type="ARBA" id="ARBA00022833"/>
    </source>
</evidence>
<evidence type="ECO:0000259" key="6">
    <source>
        <dbReference type="PROSITE" id="PS51321"/>
    </source>
</evidence>
<proteinExistence type="predicted"/>
<evidence type="ECO:0000256" key="1">
    <source>
        <dbReference type="ARBA" id="ARBA00022723"/>
    </source>
</evidence>
<protein>
    <submittedName>
        <fullName evidence="7">Blast:Golgin subfamily A member 6-like protein 22</fullName>
    </submittedName>
</protein>
<feature type="domain" description="TFIIS central" evidence="6">
    <location>
        <begin position="413"/>
        <end position="519"/>
    </location>
</feature>
<feature type="compositionally biased region" description="Acidic residues" evidence="5">
    <location>
        <begin position="158"/>
        <end position="169"/>
    </location>
</feature>
<feature type="compositionally biased region" description="Basic and acidic residues" evidence="5">
    <location>
        <begin position="59"/>
        <end position="127"/>
    </location>
</feature>
<feature type="compositionally biased region" description="Basic and acidic residues" evidence="5">
    <location>
        <begin position="498"/>
        <end position="510"/>
    </location>
</feature>
<dbReference type="AlphaFoldDB" id="A0A3B0JXL2"/>
<dbReference type="GO" id="GO:0006351">
    <property type="term" value="P:DNA-templated transcription"/>
    <property type="evidence" value="ECO:0007669"/>
    <property type="project" value="InterPro"/>
</dbReference>
<evidence type="ECO:0000256" key="2">
    <source>
        <dbReference type="ARBA" id="ARBA00022771"/>
    </source>
</evidence>
<dbReference type="PANTHER" id="PTHR11477">
    <property type="entry name" value="TRANSCRIPTION FACTOR S-II ZINC FINGER DOMAIN-CONTAINING PROTEIN"/>
    <property type="match status" value="1"/>
</dbReference>
<dbReference type="SUPFAM" id="SSF46942">
    <property type="entry name" value="Elongation factor TFIIS domain 2"/>
    <property type="match status" value="1"/>
</dbReference>
<gene>
    <name evidence="7" type="ORF">DGUA_6G009083</name>
</gene>
<evidence type="ECO:0000313" key="7">
    <source>
        <dbReference type="EMBL" id="SPP86805.1"/>
    </source>
</evidence>
<evidence type="ECO:0000313" key="8">
    <source>
        <dbReference type="Proteomes" id="UP000268350"/>
    </source>
</evidence>
<evidence type="ECO:0000256" key="5">
    <source>
        <dbReference type="SAM" id="MobiDB-lite"/>
    </source>
</evidence>
<feature type="compositionally biased region" description="Basic and acidic residues" evidence="5">
    <location>
        <begin position="18"/>
        <end position="51"/>
    </location>
</feature>
<keyword evidence="1" id="KW-0479">Metal-binding</keyword>
<dbReference type="InterPro" id="IPR036575">
    <property type="entry name" value="TFIIS_cen_dom_sf"/>
</dbReference>
<dbReference type="STRING" id="7266.A0A3B0JXL2"/>